<dbReference type="RefSeq" id="WP_160723222.1">
    <property type="nucleotide sequence ID" value="NZ_SUMG01000027.1"/>
</dbReference>
<reference evidence="1 2" key="1">
    <citation type="submission" date="2019-04" db="EMBL/GenBank/DDBJ databases">
        <title>Isachenkonia alkalipeptolytica gen. nov. sp. nov. a new anaerobic, alkiliphilic organothrophic bacterium capable to reduce synthesized ferrihydrite isolated from a soda lake.</title>
        <authorList>
            <person name="Toshchakov S.V."/>
            <person name="Zavarzina D.G."/>
            <person name="Zhilina T.N."/>
            <person name="Kostrikina N.A."/>
            <person name="Kublanov I.V."/>
        </authorList>
    </citation>
    <scope>NUCLEOTIDE SEQUENCE [LARGE SCALE GENOMIC DNA]</scope>
    <source>
        <strain evidence="1 2">Z-1701</strain>
    </source>
</reference>
<evidence type="ECO:0000313" key="2">
    <source>
        <dbReference type="Proteomes" id="UP000449710"/>
    </source>
</evidence>
<dbReference type="PANTHER" id="PTHR10000:SF50">
    <property type="entry name" value="STRESS RESPONSE PROTEIN YHAX"/>
    <property type="match status" value="1"/>
</dbReference>
<dbReference type="EMBL" id="SUMG01000027">
    <property type="protein sequence ID" value="NBG89502.1"/>
    <property type="molecule type" value="Genomic_DNA"/>
</dbReference>
<dbReference type="GO" id="GO:0005829">
    <property type="term" value="C:cytosol"/>
    <property type="evidence" value="ECO:0007669"/>
    <property type="project" value="TreeGrafter"/>
</dbReference>
<dbReference type="Proteomes" id="UP000449710">
    <property type="component" value="Unassembled WGS sequence"/>
</dbReference>
<organism evidence="1 2">
    <name type="scientific">Isachenkonia alkalipeptolytica</name>
    <dbReference type="NCBI Taxonomy" id="2565777"/>
    <lineage>
        <taxon>Bacteria</taxon>
        <taxon>Bacillati</taxon>
        <taxon>Bacillota</taxon>
        <taxon>Clostridia</taxon>
        <taxon>Eubacteriales</taxon>
        <taxon>Clostridiaceae</taxon>
        <taxon>Isachenkonia</taxon>
    </lineage>
</organism>
<gene>
    <name evidence="1" type="ORF">ISALK_13485</name>
</gene>
<dbReference type="InterPro" id="IPR036412">
    <property type="entry name" value="HAD-like_sf"/>
</dbReference>
<dbReference type="SFLD" id="SFLDS00003">
    <property type="entry name" value="Haloacid_Dehalogenase"/>
    <property type="match status" value="1"/>
</dbReference>
<dbReference type="AlphaFoldDB" id="A0AA44BEY8"/>
<dbReference type="GO" id="GO:0000287">
    <property type="term" value="F:magnesium ion binding"/>
    <property type="evidence" value="ECO:0007669"/>
    <property type="project" value="TreeGrafter"/>
</dbReference>
<comment type="caution">
    <text evidence="1">The sequence shown here is derived from an EMBL/GenBank/DDBJ whole genome shotgun (WGS) entry which is preliminary data.</text>
</comment>
<keyword evidence="2" id="KW-1185">Reference proteome</keyword>
<dbReference type="SFLD" id="SFLDG01140">
    <property type="entry name" value="C2.B:_Phosphomannomutase_and_P"/>
    <property type="match status" value="1"/>
</dbReference>
<dbReference type="GO" id="GO:0016791">
    <property type="term" value="F:phosphatase activity"/>
    <property type="evidence" value="ECO:0007669"/>
    <property type="project" value="TreeGrafter"/>
</dbReference>
<dbReference type="Gene3D" id="3.40.50.1000">
    <property type="entry name" value="HAD superfamily/HAD-like"/>
    <property type="match status" value="1"/>
</dbReference>
<name>A0AA44BEY8_9CLOT</name>
<dbReference type="InterPro" id="IPR006379">
    <property type="entry name" value="HAD-SF_hydro_IIB"/>
</dbReference>
<dbReference type="Gene3D" id="3.30.1240.10">
    <property type="match status" value="1"/>
</dbReference>
<proteinExistence type="predicted"/>
<dbReference type="InterPro" id="IPR000150">
    <property type="entry name" value="Cof"/>
</dbReference>
<dbReference type="PANTHER" id="PTHR10000">
    <property type="entry name" value="PHOSPHOSERINE PHOSPHATASE"/>
    <property type="match status" value="1"/>
</dbReference>
<dbReference type="CDD" id="cd07516">
    <property type="entry name" value="HAD_Pase"/>
    <property type="match status" value="1"/>
</dbReference>
<dbReference type="Pfam" id="PF08282">
    <property type="entry name" value="Hydrolase_3"/>
    <property type="match status" value="1"/>
</dbReference>
<dbReference type="NCBIfam" id="TIGR00099">
    <property type="entry name" value="Cof-subfamily"/>
    <property type="match status" value="1"/>
</dbReference>
<dbReference type="SUPFAM" id="SSF56784">
    <property type="entry name" value="HAD-like"/>
    <property type="match status" value="1"/>
</dbReference>
<sequence>MKYKLLATDMDGTLLRDNKRISEENIKALEHISKKGVEIVIATGRSYSTLEKYIDLFTFNCYLITNNGSIVRNKNRKVEKSIYLEPEATTKIINILNSEKAYFHSSDEENIYIQSYRARFLEAKRFLRHEHKSSWSLYKSLIVKMITDKNLKKIDFYKIKDQEIPLNTFFILSEQEYVLSKIKKQLMVIPGVTITSSSSNNIEALSDKASKGAALEYVGEKLKIPQEKMIAVGDQLNDLSMIETAGLGVAVANADGKVLEKADWITKSNEEHGVAYIVKQMF</sequence>
<dbReference type="NCBIfam" id="TIGR01484">
    <property type="entry name" value="HAD-SF-IIB"/>
    <property type="match status" value="1"/>
</dbReference>
<protein>
    <submittedName>
        <fullName evidence="1">HAD family phosphatase</fullName>
    </submittedName>
</protein>
<evidence type="ECO:0000313" key="1">
    <source>
        <dbReference type="EMBL" id="NBG89502.1"/>
    </source>
</evidence>
<dbReference type="InterPro" id="IPR023214">
    <property type="entry name" value="HAD_sf"/>
</dbReference>
<accession>A0AA44BEY8</accession>